<keyword evidence="2" id="KW-0732">Signal</keyword>
<dbReference type="PANTHER" id="PTHR34216">
    <property type="match status" value="1"/>
</dbReference>
<evidence type="ECO:0000256" key="1">
    <source>
        <dbReference type="ARBA" id="ARBA00004613"/>
    </source>
</evidence>
<organism evidence="4 5">
    <name type="scientific">Tunturiibacter lichenicola</name>
    <dbReference type="NCBI Taxonomy" id="2051959"/>
    <lineage>
        <taxon>Bacteria</taxon>
        <taxon>Pseudomonadati</taxon>
        <taxon>Acidobacteriota</taxon>
        <taxon>Terriglobia</taxon>
        <taxon>Terriglobales</taxon>
        <taxon>Acidobacteriaceae</taxon>
        <taxon>Tunturiibacter</taxon>
    </lineage>
</organism>
<evidence type="ECO:0000313" key="5">
    <source>
        <dbReference type="Proteomes" id="UP000534186"/>
    </source>
</evidence>
<dbReference type="GO" id="GO:0005576">
    <property type="term" value="C:extracellular region"/>
    <property type="evidence" value="ECO:0007669"/>
    <property type="project" value="UniProtKB-SubCell"/>
</dbReference>
<dbReference type="GO" id="GO:0016810">
    <property type="term" value="F:hydrolase activity, acting on carbon-nitrogen (but not peptide) bonds"/>
    <property type="evidence" value="ECO:0007669"/>
    <property type="project" value="InterPro"/>
</dbReference>
<dbReference type="Proteomes" id="UP000534186">
    <property type="component" value="Unassembled WGS sequence"/>
</dbReference>
<dbReference type="InterPro" id="IPR051398">
    <property type="entry name" value="Polysacch_Deacetylase"/>
</dbReference>
<dbReference type="Pfam" id="PF01522">
    <property type="entry name" value="Polysacc_deac_1"/>
    <property type="match status" value="1"/>
</dbReference>
<dbReference type="GO" id="GO:0005975">
    <property type="term" value="P:carbohydrate metabolic process"/>
    <property type="evidence" value="ECO:0007669"/>
    <property type="project" value="InterPro"/>
</dbReference>
<sequence length="263" mass="29895">MTRPPDRLYLLYHELRPSRSEYSYVVETDQFEKQVDLFLELRKRHPPGLFPEITFDDGHVSNFEFALPILQSRAIKAWFFITTGWTGQRPGYMGWQELRELQQAGQQIGAHGWSHALLTHCDPAQLHKELVEARLTLEDKLGVPVTGMSLPGGRSNQRVLDACREAGYTKVFTSVPKLEPQPTGTTVGRLNIRGDMPLDWIAQLFEPESGILSSLKRQHHIKATAKTLLGDRLYEKLWALLNRQEPDTNDGGAATHEDPAHHQ</sequence>
<reference evidence="4 5" key="1">
    <citation type="submission" date="2020-07" db="EMBL/GenBank/DDBJ databases">
        <title>Genomic Encyclopedia of Type Strains, Phase IV (KMG-V): Genome sequencing to study the core and pangenomes of soil and plant-associated prokaryotes.</title>
        <authorList>
            <person name="Whitman W."/>
        </authorList>
    </citation>
    <scope>NUCLEOTIDE SEQUENCE [LARGE SCALE GENOMIC DNA]</scope>
    <source>
        <strain evidence="4 5">M8UP30</strain>
    </source>
</reference>
<comment type="subcellular location">
    <subcellularLocation>
        <location evidence="1">Secreted</location>
    </subcellularLocation>
</comment>
<feature type="domain" description="NodB homology" evidence="3">
    <location>
        <begin position="49"/>
        <end position="256"/>
    </location>
</feature>
<dbReference type="InterPro" id="IPR011330">
    <property type="entry name" value="Glyco_hydro/deAcase_b/a-brl"/>
</dbReference>
<dbReference type="AlphaFoldDB" id="A0A7Y9NKH7"/>
<evidence type="ECO:0000313" key="4">
    <source>
        <dbReference type="EMBL" id="NYF50837.1"/>
    </source>
</evidence>
<dbReference type="SUPFAM" id="SSF88713">
    <property type="entry name" value="Glycoside hydrolase/deacetylase"/>
    <property type="match status" value="1"/>
</dbReference>
<dbReference type="PROSITE" id="PS51677">
    <property type="entry name" value="NODB"/>
    <property type="match status" value="1"/>
</dbReference>
<comment type="caution">
    <text evidence="4">The sequence shown here is derived from an EMBL/GenBank/DDBJ whole genome shotgun (WGS) entry which is preliminary data.</text>
</comment>
<protein>
    <submittedName>
        <fullName evidence="4">Peptidoglycan/xylan/chitin deacetylase (PgdA/CDA1 family)</fullName>
    </submittedName>
</protein>
<dbReference type="PANTHER" id="PTHR34216:SF3">
    <property type="entry name" value="POLY-BETA-1,6-N-ACETYL-D-GLUCOSAMINE N-DEACETYLASE"/>
    <property type="match status" value="1"/>
</dbReference>
<dbReference type="Gene3D" id="3.20.20.370">
    <property type="entry name" value="Glycoside hydrolase/deacetylase"/>
    <property type="match status" value="1"/>
</dbReference>
<proteinExistence type="predicted"/>
<gene>
    <name evidence="4" type="ORF">HDF12_001202</name>
</gene>
<dbReference type="EMBL" id="JACCCV010000001">
    <property type="protein sequence ID" value="NYF50837.1"/>
    <property type="molecule type" value="Genomic_DNA"/>
</dbReference>
<evidence type="ECO:0000259" key="3">
    <source>
        <dbReference type="PROSITE" id="PS51677"/>
    </source>
</evidence>
<name>A0A7Y9NKH7_9BACT</name>
<evidence type="ECO:0000256" key="2">
    <source>
        <dbReference type="ARBA" id="ARBA00022729"/>
    </source>
</evidence>
<dbReference type="CDD" id="cd10918">
    <property type="entry name" value="CE4_NodB_like_5s_6s"/>
    <property type="match status" value="1"/>
</dbReference>
<dbReference type="InterPro" id="IPR002509">
    <property type="entry name" value="NODB_dom"/>
</dbReference>
<accession>A0A7Y9NKH7</accession>